<dbReference type="AlphaFoldDB" id="A0A1U8P541"/>
<organism evidence="2 3">
    <name type="scientific">Gossypium hirsutum</name>
    <name type="common">Upland cotton</name>
    <name type="synonym">Gossypium mexicanum</name>
    <dbReference type="NCBI Taxonomy" id="3635"/>
    <lineage>
        <taxon>Eukaryota</taxon>
        <taxon>Viridiplantae</taxon>
        <taxon>Streptophyta</taxon>
        <taxon>Embryophyta</taxon>
        <taxon>Tracheophyta</taxon>
        <taxon>Spermatophyta</taxon>
        <taxon>Magnoliopsida</taxon>
        <taxon>eudicotyledons</taxon>
        <taxon>Gunneridae</taxon>
        <taxon>Pentapetalae</taxon>
        <taxon>rosids</taxon>
        <taxon>malvids</taxon>
        <taxon>Malvales</taxon>
        <taxon>Malvaceae</taxon>
        <taxon>Malvoideae</taxon>
        <taxon>Gossypium</taxon>
    </lineage>
</organism>
<dbReference type="KEGG" id="ghi:107955039"/>
<sequence length="213" mass="23752">MQSSCDFSLFVRASTGSFIALLVYVDDIILAGNDLSEFARVKQFLDHAFQIKDLGVLRYFLGLEVARNSTGIHLCQRKYVLDILFDVGFSYCKPVQTPLVTKVSRDASPAFLSDGSSYRRLVGRLLYWTSTRPDISFAIQQLSQFLTCPTILHLQVAHRVLRYIKGTPDLGLFFPSATSPVLKVFSGSDRAGCPDTRRSVTGFYVFLGDSLIS</sequence>
<evidence type="ECO:0000313" key="2">
    <source>
        <dbReference type="Proteomes" id="UP000818029"/>
    </source>
</evidence>
<dbReference type="GeneID" id="107955039"/>
<protein>
    <submittedName>
        <fullName evidence="3">Uncharacterized mitochondrial protein AtMg00810-like</fullName>
    </submittedName>
</protein>
<keyword evidence="2" id="KW-1185">Reference proteome</keyword>
<feature type="domain" description="Reverse transcriptase Ty1/copia-type" evidence="1">
    <location>
        <begin position="4"/>
        <end position="100"/>
    </location>
</feature>
<accession>A0A1U8P541</accession>
<dbReference type="RefSeq" id="XP_016746235.1">
    <property type="nucleotide sequence ID" value="XM_016890746.2"/>
</dbReference>
<name>A0A1U8P541_GOSHI</name>
<dbReference type="SUPFAM" id="SSF56672">
    <property type="entry name" value="DNA/RNA polymerases"/>
    <property type="match status" value="1"/>
</dbReference>
<proteinExistence type="predicted"/>
<dbReference type="InterPro" id="IPR043502">
    <property type="entry name" value="DNA/RNA_pol_sf"/>
</dbReference>
<dbReference type="Pfam" id="PF07727">
    <property type="entry name" value="RVT_2"/>
    <property type="match status" value="1"/>
</dbReference>
<evidence type="ECO:0000313" key="3">
    <source>
        <dbReference type="RefSeq" id="XP_016746235.1"/>
    </source>
</evidence>
<dbReference type="InterPro" id="IPR013103">
    <property type="entry name" value="RVT_2"/>
</dbReference>
<reference evidence="3" key="2">
    <citation type="submission" date="2025-08" db="UniProtKB">
        <authorList>
            <consortium name="RefSeq"/>
        </authorList>
    </citation>
    <scope>IDENTIFICATION</scope>
</reference>
<dbReference type="STRING" id="3635.A0A1U8P541"/>
<dbReference type="PANTHER" id="PTHR11439:SF498">
    <property type="entry name" value="DNAK FAMILY PROTEIN"/>
    <property type="match status" value="1"/>
</dbReference>
<evidence type="ECO:0000259" key="1">
    <source>
        <dbReference type="Pfam" id="PF07727"/>
    </source>
</evidence>
<gene>
    <name evidence="3" type="primary">LOC107955039</name>
</gene>
<dbReference type="Proteomes" id="UP000818029">
    <property type="component" value="Chromosome D07"/>
</dbReference>
<dbReference type="PaxDb" id="3635-A0A1U8P541"/>
<dbReference type="PANTHER" id="PTHR11439">
    <property type="entry name" value="GAG-POL-RELATED RETROTRANSPOSON"/>
    <property type="match status" value="1"/>
</dbReference>
<reference evidence="2" key="1">
    <citation type="journal article" date="2020" name="Nat. Genet.">
        <title>Genomic diversifications of five Gossypium allopolyploid species and their impact on cotton improvement.</title>
        <authorList>
            <person name="Chen Z.J."/>
            <person name="Sreedasyam A."/>
            <person name="Ando A."/>
            <person name="Song Q."/>
            <person name="De Santiago L.M."/>
            <person name="Hulse-Kemp A.M."/>
            <person name="Ding M."/>
            <person name="Ye W."/>
            <person name="Kirkbride R.C."/>
            <person name="Jenkins J."/>
            <person name="Plott C."/>
            <person name="Lovell J."/>
            <person name="Lin Y.M."/>
            <person name="Vaughn R."/>
            <person name="Liu B."/>
            <person name="Simpson S."/>
            <person name="Scheffler B.E."/>
            <person name="Wen L."/>
            <person name="Saski C.A."/>
            <person name="Grover C.E."/>
            <person name="Hu G."/>
            <person name="Conover J.L."/>
            <person name="Carlson J.W."/>
            <person name="Shu S."/>
            <person name="Boston L.B."/>
            <person name="Williams M."/>
            <person name="Peterson D.G."/>
            <person name="McGee K."/>
            <person name="Jones D.C."/>
            <person name="Wendel J.F."/>
            <person name="Stelly D.M."/>
            <person name="Grimwood J."/>
            <person name="Schmutz J."/>
        </authorList>
    </citation>
    <scope>NUCLEOTIDE SEQUENCE [LARGE SCALE GENOMIC DNA]</scope>
    <source>
        <strain evidence="2">cv. TM-1</strain>
    </source>
</reference>